<proteinExistence type="predicted"/>
<evidence type="ECO:0000256" key="2">
    <source>
        <dbReference type="SAM" id="Phobius"/>
    </source>
</evidence>
<protein>
    <recommendedName>
        <fullName evidence="6">TrbL/VirB6 plasmid conjugal transfer protein</fullName>
    </recommendedName>
</protein>
<organism evidence="4 5">
    <name type="scientific">Thermus aquaticus (strain ATCC BAA-2747 / Y51MC23)</name>
    <dbReference type="NCBI Taxonomy" id="498848"/>
    <lineage>
        <taxon>Bacteria</taxon>
        <taxon>Thermotogati</taxon>
        <taxon>Deinococcota</taxon>
        <taxon>Deinococci</taxon>
        <taxon>Thermales</taxon>
        <taxon>Thermaceae</taxon>
        <taxon>Thermus</taxon>
    </lineage>
</organism>
<feature type="transmembrane region" description="Helical" evidence="2">
    <location>
        <begin position="36"/>
        <end position="57"/>
    </location>
</feature>
<dbReference type="RefSeq" id="WP_003049207.1">
    <property type="nucleotide sequence ID" value="NZ_CP010825.1"/>
</dbReference>
<keyword evidence="4" id="KW-0614">Plasmid</keyword>
<dbReference type="Proteomes" id="UP000058660">
    <property type="component" value="Plasmid pTA69"/>
</dbReference>
<evidence type="ECO:0000256" key="1">
    <source>
        <dbReference type="SAM" id="MobiDB-lite"/>
    </source>
</evidence>
<keyword evidence="2" id="KW-0472">Membrane</keyword>
<geneLocation type="plasmid" evidence="4 5">
    <name>pTA69</name>
</geneLocation>
<feature type="transmembrane region" description="Helical" evidence="2">
    <location>
        <begin position="69"/>
        <end position="88"/>
    </location>
</feature>
<sequence>MKLDRLLLALLPFAFLLALADPPPPPQARIDQGVRDFVLGVLGAMLNLNDWIALFQASLRDFQSGAYSIGRALIVLGLIWGLIRAVYYGSLEEVLASMARVVLAGAFLWLGEALESAFGGANGIYMAVTDTFRTQMADAITEASNNLKALGAVINPLFTIVAIVEAGITHMAGTALNEGTNSPEWVQKVLAGIGAASQLLNPASLMILPFIVITMVLTVIISTMFLLAGAFWPIVAGSLALPIGLGPSLFGRWLSVVVWAFIMGAIGPFVVRAGLELGVSRPAAYIASQAREIVDQTVRELKAQFRENRRIVAESIYQVSAQNGWDPTKCGYEVFIDTDGKLNWRPTQANITDQIFSARACTILTWEVRKNYIRDAGVMVVGLGKGLVDMFQAWAQTLMMTVGGMAAGLLIAGYLASLVATFFGGLGLAVTAAALGYATRTAAGAIAGLGGVGAAVGEVGQGLAGAARSAAGAAGAAGSALASAGARAVERVGGWVMDRSPSGLPPSYERTTEAPPAWMHRGGAESVPMVVRGGGTSITAGAEGGLRYTIPQASPPEAYRGGPAPVASEGWISRAAEARPPVRPVQGDSAPTEPTAPATGLTNPTGGTPSYEPPGRWAGRSGNWVKPPDKNDG</sequence>
<feature type="region of interest" description="Disordered" evidence="1">
    <location>
        <begin position="579"/>
        <end position="633"/>
    </location>
</feature>
<feature type="transmembrane region" description="Helical" evidence="2">
    <location>
        <begin position="207"/>
        <end position="232"/>
    </location>
</feature>
<feature type="signal peptide" evidence="3">
    <location>
        <begin position="1"/>
        <end position="20"/>
    </location>
</feature>
<reference evidence="5" key="1">
    <citation type="journal article" date="2015" name="PLoS ONE">
        <title>Complete Genome Sequence of Thermus aquaticus Y51MC23.</title>
        <authorList>
            <person name="Brumm P.J."/>
            <person name="Monsma S."/>
            <person name="Keough B."/>
            <person name="Jasinovica S."/>
            <person name="Ferguson E."/>
            <person name="Schoenfeld T."/>
            <person name="Lodes M."/>
            <person name="Mead D.A."/>
        </authorList>
    </citation>
    <scope>NUCLEOTIDE SEQUENCE [LARGE SCALE GENOMIC DNA]</scope>
    <source>
        <strain evidence="5">BAA-2747 / Y51MC23</strain>
    </source>
</reference>
<evidence type="ECO:0000256" key="3">
    <source>
        <dbReference type="SAM" id="SignalP"/>
    </source>
</evidence>
<feature type="transmembrane region" description="Helical" evidence="2">
    <location>
        <begin position="252"/>
        <end position="271"/>
    </location>
</feature>
<keyword evidence="3" id="KW-0732">Signal</keyword>
<feature type="chain" id="PRO_5046728767" description="TrbL/VirB6 plasmid conjugal transfer protein" evidence="3">
    <location>
        <begin position="21"/>
        <end position="633"/>
    </location>
</feature>
<evidence type="ECO:0000313" key="4">
    <source>
        <dbReference type="EMBL" id="ALJ92247.1"/>
    </source>
</evidence>
<accession>A0ABM5VPY2</accession>
<evidence type="ECO:0008006" key="6">
    <source>
        <dbReference type="Google" id="ProtNLM"/>
    </source>
</evidence>
<keyword evidence="5" id="KW-1185">Reference proteome</keyword>
<keyword evidence="2" id="KW-1133">Transmembrane helix</keyword>
<keyword evidence="2" id="KW-0812">Transmembrane</keyword>
<name>A0ABM5VPY2_THEA5</name>
<evidence type="ECO:0000313" key="5">
    <source>
        <dbReference type="Proteomes" id="UP000058660"/>
    </source>
</evidence>
<feature type="transmembrane region" description="Helical" evidence="2">
    <location>
        <begin position="418"/>
        <end position="438"/>
    </location>
</feature>
<gene>
    <name evidence="4" type="ORF">TO73_2718</name>
</gene>
<dbReference type="EMBL" id="CP010825">
    <property type="protein sequence ID" value="ALJ92247.1"/>
    <property type="molecule type" value="Genomic_DNA"/>
</dbReference>